<gene>
    <name evidence="1" type="ORF">NBRC111894_983</name>
</gene>
<dbReference type="EMBL" id="BEXB01000005">
    <property type="protein sequence ID" value="GAY75429.1"/>
    <property type="molecule type" value="Genomic_DNA"/>
</dbReference>
<dbReference type="Proteomes" id="UP000319716">
    <property type="component" value="Unassembled WGS sequence"/>
</dbReference>
<comment type="caution">
    <text evidence="1">The sequence shown here is derived from an EMBL/GenBank/DDBJ whole genome shotgun (WGS) entry which is preliminary data.</text>
</comment>
<evidence type="ECO:0000313" key="2">
    <source>
        <dbReference type="Proteomes" id="UP000319716"/>
    </source>
</evidence>
<sequence length="37" mass="4385">MHPIRFPFNFSVRRSITIWHSSSASLFRTLLSNYSDI</sequence>
<accession>A0A4Y1Z8Q2</accession>
<proteinExistence type="predicted"/>
<reference evidence="1 2" key="1">
    <citation type="submission" date="2017-11" db="EMBL/GenBank/DDBJ databases">
        <title>Draft Genome Sequence of Sporolactobacillus inulinus NBRC 111894 Isolated from Koso, a Japanese Sugar-Vegetable Fermented Beverage.</title>
        <authorList>
            <person name="Chiou T.Y."/>
            <person name="Oshima K."/>
            <person name="Suda W."/>
            <person name="Hattori M."/>
            <person name="Takahashi T."/>
        </authorList>
    </citation>
    <scope>NUCLEOTIDE SEQUENCE [LARGE SCALE GENOMIC DNA]</scope>
    <source>
        <strain evidence="1 2">NBRC111894</strain>
    </source>
</reference>
<dbReference type="AlphaFoldDB" id="A0A4Y1Z8Q2"/>
<protein>
    <submittedName>
        <fullName evidence="1">Uncharacterized protein</fullName>
    </submittedName>
</protein>
<organism evidence="1 2">
    <name type="scientific">Sporolactobacillus inulinus</name>
    <dbReference type="NCBI Taxonomy" id="2078"/>
    <lineage>
        <taxon>Bacteria</taxon>
        <taxon>Bacillati</taxon>
        <taxon>Bacillota</taxon>
        <taxon>Bacilli</taxon>
        <taxon>Bacillales</taxon>
        <taxon>Sporolactobacillaceae</taxon>
        <taxon>Sporolactobacillus</taxon>
    </lineage>
</organism>
<name>A0A4Y1Z8Q2_9BACL</name>
<evidence type="ECO:0000313" key="1">
    <source>
        <dbReference type="EMBL" id="GAY75429.1"/>
    </source>
</evidence>